<accession>A0A150WCU4</accession>
<dbReference type="InterPro" id="IPR050627">
    <property type="entry name" value="Nitroreductase/BluB"/>
</dbReference>
<dbReference type="Pfam" id="PF00881">
    <property type="entry name" value="Nitroreductase"/>
    <property type="match status" value="1"/>
</dbReference>
<name>A0A150WCU4_BDEBC</name>
<evidence type="ECO:0000259" key="1">
    <source>
        <dbReference type="Pfam" id="PF00881"/>
    </source>
</evidence>
<reference evidence="2 3" key="1">
    <citation type="submission" date="2016-03" db="EMBL/GenBank/DDBJ databases">
        <authorList>
            <person name="Ploux O."/>
        </authorList>
    </citation>
    <scope>NUCLEOTIDE SEQUENCE [LARGE SCALE GENOMIC DNA]</scope>
    <source>
        <strain evidence="2 3">BER2</strain>
    </source>
</reference>
<dbReference type="GO" id="GO:0016491">
    <property type="term" value="F:oxidoreductase activity"/>
    <property type="evidence" value="ECO:0007669"/>
    <property type="project" value="InterPro"/>
</dbReference>
<dbReference type="PANTHER" id="PTHR23026">
    <property type="entry name" value="NADPH NITROREDUCTASE"/>
    <property type="match status" value="1"/>
</dbReference>
<dbReference type="RefSeq" id="WP_063244972.1">
    <property type="nucleotide sequence ID" value="NZ_LUKF01000019.1"/>
</dbReference>
<dbReference type="InterPro" id="IPR000415">
    <property type="entry name" value="Nitroreductase-like"/>
</dbReference>
<protein>
    <recommendedName>
        <fullName evidence="1">Nitroreductase domain-containing protein</fullName>
    </recommendedName>
</protein>
<organism evidence="2 3">
    <name type="scientific">Bdellovibrio bacteriovorus</name>
    <dbReference type="NCBI Taxonomy" id="959"/>
    <lineage>
        <taxon>Bacteria</taxon>
        <taxon>Pseudomonadati</taxon>
        <taxon>Bdellovibrionota</taxon>
        <taxon>Bdellovibrionia</taxon>
        <taxon>Bdellovibrionales</taxon>
        <taxon>Pseudobdellovibrionaceae</taxon>
        <taxon>Bdellovibrio</taxon>
    </lineage>
</organism>
<dbReference type="InterPro" id="IPR029479">
    <property type="entry name" value="Nitroreductase"/>
</dbReference>
<proteinExistence type="predicted"/>
<dbReference type="OrthoDB" id="9773807at2"/>
<gene>
    <name evidence="2" type="ORF">AZI85_12000</name>
</gene>
<comment type="caution">
    <text evidence="2">The sequence shown here is derived from an EMBL/GenBank/DDBJ whole genome shotgun (WGS) entry which is preliminary data.</text>
</comment>
<evidence type="ECO:0000313" key="3">
    <source>
        <dbReference type="Proteomes" id="UP000075391"/>
    </source>
</evidence>
<dbReference type="AlphaFoldDB" id="A0A150WCU4"/>
<sequence length="199" mass="23045">MNKEEFYQLLESRKSVRKYKTDEVPKEIIEKILMAGMHAPSGKNRQNWRFFVVTGKKRDEYLSYSQKSWLGIKDILSQRLKPSLYQFTERFFYTLGDAPVIIFAYSHNDSEERYHTSIGSVYMAVENMNLACLVEGLGSCTMGAPLEIKEDVDKFLGVDKLPEYQRGELELLCAMVCGYPDHNPPKAPRQLEGRVTWLE</sequence>
<dbReference type="Proteomes" id="UP000075391">
    <property type="component" value="Unassembled WGS sequence"/>
</dbReference>
<dbReference type="Gene3D" id="3.40.109.10">
    <property type="entry name" value="NADH Oxidase"/>
    <property type="match status" value="1"/>
</dbReference>
<dbReference type="EMBL" id="LUKF01000019">
    <property type="protein sequence ID" value="KYG60710.1"/>
    <property type="molecule type" value="Genomic_DNA"/>
</dbReference>
<dbReference type="SUPFAM" id="SSF55469">
    <property type="entry name" value="FMN-dependent nitroreductase-like"/>
    <property type="match status" value="1"/>
</dbReference>
<dbReference type="PANTHER" id="PTHR23026:SF123">
    <property type="entry name" value="NAD(P)H NITROREDUCTASE RV3131-RELATED"/>
    <property type="match status" value="1"/>
</dbReference>
<evidence type="ECO:0000313" key="2">
    <source>
        <dbReference type="EMBL" id="KYG60710.1"/>
    </source>
</evidence>
<feature type="domain" description="Nitroreductase" evidence="1">
    <location>
        <begin position="11"/>
        <end position="179"/>
    </location>
</feature>